<evidence type="ECO:0000313" key="4">
    <source>
        <dbReference type="Proteomes" id="UP000031521"/>
    </source>
</evidence>
<dbReference type="RefSeq" id="WP_074742979.1">
    <property type="nucleotide sequence ID" value="NZ_CP004393.1"/>
</dbReference>
<dbReference type="PANTHER" id="PTHR35601:SF1">
    <property type="entry name" value="TOXIN RELE"/>
    <property type="match status" value="1"/>
</dbReference>
<sequence length="98" mass="11271">MTYNLQFHKKALKEFKALDHVVRKRLTDKLAERLEDPHVPSARLSGNPNRYKIKLKSPGIRLVYEVVDQEVVVYVLAVDKRERGAAYDKAAGRVVTRP</sequence>
<dbReference type="Proteomes" id="UP000031521">
    <property type="component" value="Chromosome"/>
</dbReference>
<evidence type="ECO:0000313" key="3">
    <source>
        <dbReference type="EMBL" id="AJE47169.1"/>
    </source>
</evidence>
<dbReference type="AlphaFoldDB" id="A0A0B5DW09"/>
<dbReference type="PANTHER" id="PTHR35601">
    <property type="entry name" value="TOXIN RELE"/>
    <property type="match status" value="1"/>
</dbReference>
<comment type="similarity">
    <text evidence="1">Belongs to the RelE toxin family.</text>
</comment>
<dbReference type="InterPro" id="IPR007712">
    <property type="entry name" value="RelE/ParE_toxin"/>
</dbReference>
<organism evidence="3 4">
    <name type="scientific">Celeribacter indicus</name>
    <dbReference type="NCBI Taxonomy" id="1208324"/>
    <lineage>
        <taxon>Bacteria</taxon>
        <taxon>Pseudomonadati</taxon>
        <taxon>Pseudomonadota</taxon>
        <taxon>Alphaproteobacteria</taxon>
        <taxon>Rhodobacterales</taxon>
        <taxon>Roseobacteraceae</taxon>
        <taxon>Celeribacter</taxon>
    </lineage>
</organism>
<dbReference type="OrthoDB" id="9801234at2"/>
<gene>
    <name evidence="3" type="ORF">P73_2454</name>
</gene>
<dbReference type="SUPFAM" id="SSF143011">
    <property type="entry name" value="RelE-like"/>
    <property type="match status" value="1"/>
</dbReference>
<proteinExistence type="inferred from homology"/>
<dbReference type="InterPro" id="IPR035093">
    <property type="entry name" value="RelE/ParE_toxin_dom_sf"/>
</dbReference>
<dbReference type="Gene3D" id="3.30.2310.20">
    <property type="entry name" value="RelE-like"/>
    <property type="match status" value="1"/>
</dbReference>
<dbReference type="HOGENOM" id="CLU_155761_0_1_5"/>
<dbReference type="KEGG" id="cid:P73_2454"/>
<dbReference type="Pfam" id="PF05016">
    <property type="entry name" value="ParE_toxin"/>
    <property type="match status" value="1"/>
</dbReference>
<protein>
    <submittedName>
        <fullName evidence="3">RelE/StbE family addiction module toxin</fullName>
    </submittedName>
</protein>
<evidence type="ECO:0000256" key="1">
    <source>
        <dbReference type="ARBA" id="ARBA00006226"/>
    </source>
</evidence>
<accession>A0A0B5DW09</accession>
<keyword evidence="2" id="KW-1277">Toxin-antitoxin system</keyword>
<keyword evidence="4" id="KW-1185">Reference proteome</keyword>
<reference evidence="3 4" key="1">
    <citation type="journal article" date="2014" name="Int. J. Syst. Evol. Microbiol.">
        <title>Celeribacter indicus sp. nov., a polycyclic aromatic hydrocarbon-degrading bacterium from deep-sea sediment and reclassification of Huaishuia halophila as Celeribacter halophilus comb. nov.</title>
        <authorList>
            <person name="Lai Q."/>
            <person name="Cao J."/>
            <person name="Yuan J."/>
            <person name="Li F."/>
            <person name="Shao Z."/>
        </authorList>
    </citation>
    <scope>NUCLEOTIDE SEQUENCE [LARGE SCALE GENOMIC DNA]</scope>
    <source>
        <strain evidence="3">P73</strain>
    </source>
</reference>
<evidence type="ECO:0000256" key="2">
    <source>
        <dbReference type="ARBA" id="ARBA00022649"/>
    </source>
</evidence>
<name>A0A0B5DW09_9RHOB</name>
<dbReference type="EMBL" id="CP004393">
    <property type="protein sequence ID" value="AJE47169.1"/>
    <property type="molecule type" value="Genomic_DNA"/>
</dbReference>